<sequence length="111" mass="12222">MQRLIITPSHRHQQGPGKKSHLRMLEKLLARNAALSTKTNHFQYIPGLSLKVMSTPHQTQEERRARKLEAKLLKATGERATALAAKAQKARLALALKLQAANANNAKKAAA</sequence>
<evidence type="ECO:0000313" key="2">
    <source>
        <dbReference type="Proteomes" id="UP000283458"/>
    </source>
</evidence>
<name>A0A418VPB6_9PROT</name>
<accession>A0A418VPB6</accession>
<gene>
    <name evidence="1" type="ORF">D3877_23550</name>
</gene>
<dbReference type="AlphaFoldDB" id="A0A418VPB6"/>
<protein>
    <submittedName>
        <fullName evidence="1">Uncharacterized protein</fullName>
    </submittedName>
</protein>
<evidence type="ECO:0000313" key="1">
    <source>
        <dbReference type="EMBL" id="RJF78108.1"/>
    </source>
</evidence>
<reference evidence="1 2" key="1">
    <citation type="submission" date="2018-09" db="EMBL/GenBank/DDBJ databases">
        <authorList>
            <person name="Zhu H."/>
        </authorList>
    </citation>
    <scope>NUCLEOTIDE SEQUENCE [LARGE SCALE GENOMIC DNA]</scope>
    <source>
        <strain evidence="1 2">K2W22B-5</strain>
    </source>
</reference>
<comment type="caution">
    <text evidence="1">The sequence shown here is derived from an EMBL/GenBank/DDBJ whole genome shotgun (WGS) entry which is preliminary data.</text>
</comment>
<organism evidence="1 2">
    <name type="scientific">Azospirillum cavernae</name>
    <dbReference type="NCBI Taxonomy" id="2320860"/>
    <lineage>
        <taxon>Bacteria</taxon>
        <taxon>Pseudomonadati</taxon>
        <taxon>Pseudomonadota</taxon>
        <taxon>Alphaproteobacteria</taxon>
        <taxon>Rhodospirillales</taxon>
        <taxon>Azospirillaceae</taxon>
        <taxon>Azospirillum</taxon>
    </lineage>
</organism>
<dbReference type="Proteomes" id="UP000283458">
    <property type="component" value="Unassembled WGS sequence"/>
</dbReference>
<keyword evidence="2" id="KW-1185">Reference proteome</keyword>
<proteinExistence type="predicted"/>
<dbReference type="RefSeq" id="WP_119833250.1">
    <property type="nucleotide sequence ID" value="NZ_QYUL01000004.1"/>
</dbReference>
<dbReference type="EMBL" id="QYUL01000004">
    <property type="protein sequence ID" value="RJF78108.1"/>
    <property type="molecule type" value="Genomic_DNA"/>
</dbReference>